<proteinExistence type="predicted"/>
<keyword evidence="3" id="KW-1185">Reference proteome</keyword>
<dbReference type="Proteomes" id="UP001501265">
    <property type="component" value="Unassembled WGS sequence"/>
</dbReference>
<feature type="region of interest" description="Disordered" evidence="1">
    <location>
        <begin position="46"/>
        <end position="78"/>
    </location>
</feature>
<reference evidence="3" key="1">
    <citation type="journal article" date="2019" name="Int. J. Syst. Evol. Microbiol.">
        <title>The Global Catalogue of Microorganisms (GCM) 10K type strain sequencing project: providing services to taxonomists for standard genome sequencing and annotation.</title>
        <authorList>
            <consortium name="The Broad Institute Genomics Platform"/>
            <consortium name="The Broad Institute Genome Sequencing Center for Infectious Disease"/>
            <person name="Wu L."/>
            <person name="Ma J."/>
        </authorList>
    </citation>
    <scope>NUCLEOTIDE SEQUENCE [LARGE SCALE GENOMIC DNA]</scope>
    <source>
        <strain evidence="3">JCM 18081</strain>
    </source>
</reference>
<comment type="caution">
    <text evidence="2">The sequence shown here is derived from an EMBL/GenBank/DDBJ whole genome shotgun (WGS) entry which is preliminary data.</text>
</comment>
<feature type="region of interest" description="Disordered" evidence="1">
    <location>
        <begin position="1"/>
        <end position="29"/>
    </location>
</feature>
<accession>A0ABP9D5S2</accession>
<gene>
    <name evidence="2" type="ORF">GCM10023220_71740</name>
</gene>
<organism evidence="2 3">
    <name type="scientific">Streptomyces ziwulingensis</name>
    <dbReference type="NCBI Taxonomy" id="1045501"/>
    <lineage>
        <taxon>Bacteria</taxon>
        <taxon>Bacillati</taxon>
        <taxon>Actinomycetota</taxon>
        <taxon>Actinomycetes</taxon>
        <taxon>Kitasatosporales</taxon>
        <taxon>Streptomycetaceae</taxon>
        <taxon>Streptomyces</taxon>
    </lineage>
</organism>
<evidence type="ECO:0000313" key="2">
    <source>
        <dbReference type="EMBL" id="GAA4828774.1"/>
    </source>
</evidence>
<sequence length="152" mass="16715">MESNSSFGPKGGVSNSSTPSPLVDHSSKPLYYEKGGKYLEVPGKAGASSFTAAPKNSNSNLSFYSGTSNDTNHGTLGENSINYSNMQLHDNRDITDLTTHRDPDFSYIIASSEEFNIQVNNGEARLGLDYDKDNSLIRMFLKYKTVGKRKLF</sequence>
<evidence type="ECO:0000313" key="3">
    <source>
        <dbReference type="Proteomes" id="UP001501265"/>
    </source>
</evidence>
<protein>
    <submittedName>
        <fullName evidence="2">Uncharacterized protein</fullName>
    </submittedName>
</protein>
<name>A0ABP9D5S2_9ACTN</name>
<feature type="compositionally biased region" description="Polar residues" evidence="1">
    <location>
        <begin position="1"/>
        <end position="20"/>
    </location>
</feature>
<dbReference type="RefSeq" id="WP_345624939.1">
    <property type="nucleotide sequence ID" value="NZ_BAABIG010000166.1"/>
</dbReference>
<evidence type="ECO:0000256" key="1">
    <source>
        <dbReference type="SAM" id="MobiDB-lite"/>
    </source>
</evidence>
<dbReference type="EMBL" id="BAABIG010000166">
    <property type="protein sequence ID" value="GAA4828774.1"/>
    <property type="molecule type" value="Genomic_DNA"/>
</dbReference>
<feature type="compositionally biased region" description="Polar residues" evidence="1">
    <location>
        <begin position="48"/>
        <end position="78"/>
    </location>
</feature>